<dbReference type="Proteomes" id="UP001497522">
    <property type="component" value="Chromosome 1"/>
</dbReference>
<protein>
    <submittedName>
        <fullName evidence="1">Uncharacterized protein</fullName>
    </submittedName>
</protein>
<accession>A0ABP1A4G5</accession>
<proteinExistence type="predicted"/>
<dbReference type="EMBL" id="OZ023702">
    <property type="protein sequence ID" value="CAK9857331.1"/>
    <property type="molecule type" value="Genomic_DNA"/>
</dbReference>
<gene>
    <name evidence="1" type="ORF">CSSPJE1EN2_LOCUS326</name>
</gene>
<reference evidence="1 2" key="1">
    <citation type="submission" date="2024-03" db="EMBL/GenBank/DDBJ databases">
        <authorList>
            <consortium name="ELIXIR-Norway"/>
            <consortium name="Elixir Norway"/>
        </authorList>
    </citation>
    <scope>NUCLEOTIDE SEQUENCE [LARGE SCALE GENOMIC DNA]</scope>
</reference>
<organism evidence="1 2">
    <name type="scientific">Sphagnum jensenii</name>
    <dbReference type="NCBI Taxonomy" id="128206"/>
    <lineage>
        <taxon>Eukaryota</taxon>
        <taxon>Viridiplantae</taxon>
        <taxon>Streptophyta</taxon>
        <taxon>Embryophyta</taxon>
        <taxon>Bryophyta</taxon>
        <taxon>Sphagnophytina</taxon>
        <taxon>Sphagnopsida</taxon>
        <taxon>Sphagnales</taxon>
        <taxon>Sphagnaceae</taxon>
        <taxon>Sphagnum</taxon>
    </lineage>
</organism>
<keyword evidence="2" id="KW-1185">Reference proteome</keyword>
<evidence type="ECO:0000313" key="1">
    <source>
        <dbReference type="EMBL" id="CAK9857331.1"/>
    </source>
</evidence>
<name>A0ABP1A4G5_9BRYO</name>
<sequence>MVLLGLDAARAGAALRVYDPRGFNDTLCKGAAAATHAELFAAILCNDRRPLAGAAASGTLQTSLGSPGTTFSECIFSPTIVTAIGSLDRCVIDYCQRKTHNNVLDK</sequence>
<evidence type="ECO:0000313" key="2">
    <source>
        <dbReference type="Proteomes" id="UP001497522"/>
    </source>
</evidence>